<dbReference type="STRING" id="1789683.A0A1X7R4B2"/>
<evidence type="ECO:0000313" key="3">
    <source>
        <dbReference type="EMBL" id="SMN20076.1"/>
    </source>
</evidence>
<dbReference type="EMBL" id="FXLY01000004">
    <property type="protein sequence ID" value="SMN20076.1"/>
    <property type="molecule type" value="Genomic_DNA"/>
</dbReference>
<dbReference type="PANTHER" id="PTHR43364">
    <property type="entry name" value="NADH-SPECIFIC METHYLGLYOXAL REDUCTASE-RELATED"/>
    <property type="match status" value="1"/>
</dbReference>
<dbReference type="Proteomes" id="UP000196158">
    <property type="component" value="Unassembled WGS sequence"/>
</dbReference>
<dbReference type="OrthoDB" id="48988at2759"/>
<dbReference type="InterPro" id="IPR023210">
    <property type="entry name" value="NADP_OxRdtase_dom"/>
</dbReference>
<protein>
    <submittedName>
        <fullName evidence="3">Similar to Saccharomyces cerevisiae YPL088W Putative aryl alcohol dehydrogenase</fullName>
    </submittedName>
</protein>
<dbReference type="FunFam" id="3.20.20.100:FF:000004">
    <property type="entry name" value="Oxidoreductase, aldo/keto reductase"/>
    <property type="match status" value="1"/>
</dbReference>
<keyword evidence="1" id="KW-0560">Oxidoreductase</keyword>
<dbReference type="GO" id="GO:0005829">
    <property type="term" value="C:cytosol"/>
    <property type="evidence" value="ECO:0007669"/>
    <property type="project" value="UniProtKB-ARBA"/>
</dbReference>
<dbReference type="Pfam" id="PF00248">
    <property type="entry name" value="Aldo_ket_red"/>
    <property type="match status" value="1"/>
</dbReference>
<dbReference type="InterPro" id="IPR036812">
    <property type="entry name" value="NAD(P)_OxRdtase_dom_sf"/>
</dbReference>
<dbReference type="InterPro" id="IPR050523">
    <property type="entry name" value="AKR_Detox_Biosynth"/>
</dbReference>
<organism evidence="3 4">
    <name type="scientific">Maudiozyma saulgeensis</name>
    <dbReference type="NCBI Taxonomy" id="1789683"/>
    <lineage>
        <taxon>Eukaryota</taxon>
        <taxon>Fungi</taxon>
        <taxon>Dikarya</taxon>
        <taxon>Ascomycota</taxon>
        <taxon>Saccharomycotina</taxon>
        <taxon>Saccharomycetes</taxon>
        <taxon>Saccharomycetales</taxon>
        <taxon>Saccharomycetaceae</taxon>
        <taxon>Maudiozyma</taxon>
    </lineage>
</organism>
<dbReference type="Gene3D" id="3.20.20.100">
    <property type="entry name" value="NADP-dependent oxidoreductase domain"/>
    <property type="match status" value="1"/>
</dbReference>
<evidence type="ECO:0000256" key="1">
    <source>
        <dbReference type="ARBA" id="ARBA00023002"/>
    </source>
</evidence>
<evidence type="ECO:0000259" key="2">
    <source>
        <dbReference type="Pfam" id="PF00248"/>
    </source>
</evidence>
<feature type="domain" description="NADP-dependent oxidoreductase" evidence="2">
    <location>
        <begin position="21"/>
        <end position="335"/>
    </location>
</feature>
<reference evidence="3 4" key="1">
    <citation type="submission" date="2017-04" db="EMBL/GenBank/DDBJ databases">
        <authorList>
            <person name="Afonso C.L."/>
            <person name="Miller P.J."/>
            <person name="Scott M.A."/>
            <person name="Spackman E."/>
            <person name="Goraichik I."/>
            <person name="Dimitrov K.M."/>
            <person name="Suarez D.L."/>
            <person name="Swayne D.E."/>
        </authorList>
    </citation>
    <scope>NUCLEOTIDE SEQUENCE [LARGE SCALE GENOMIC DNA]</scope>
</reference>
<sequence length="345" mass="39601">MSANLAKQVKFGNTGIKVSPIIIGCMSYGTKDWASWVEDDKEKIFKILKYCYDQGLRTFDTADVYSNGASERLICEFLKMYKIRRETVIIMTKIFFPMDESLAVTRTGSTDENYTLNLTNQQGLSRKHILAGVKKAVERLGTYIDVLQIHRFDYDTPIKETMKALNDVIEAGDVRYIGASSMLPTEFVEMQAMADKHGWYQFVNMQSCYNLLYREDERDLNKYCKKHGIALTPWSPNCRGILTRPLGTKTDRFVKDRVIDAWDLTNLPPADKEIITRVEELAKKKSISMAILSIAWVVSKGCFPIVGINKIERVDDALAALDVKFTEEELKYLEEPYIPKPFRIY</sequence>
<dbReference type="GO" id="GO:0016491">
    <property type="term" value="F:oxidoreductase activity"/>
    <property type="evidence" value="ECO:0007669"/>
    <property type="project" value="UniProtKB-KW"/>
</dbReference>
<name>A0A1X7R4B2_9SACH</name>
<evidence type="ECO:0000313" key="4">
    <source>
        <dbReference type="Proteomes" id="UP000196158"/>
    </source>
</evidence>
<accession>A0A1X7R4B2</accession>
<proteinExistence type="predicted"/>
<keyword evidence="4" id="KW-1185">Reference proteome</keyword>
<dbReference type="PANTHER" id="PTHR43364:SF15">
    <property type="entry name" value="ARYL-ALCOHOL DEHYDROGENASE AAD16-RELATED"/>
    <property type="match status" value="1"/>
</dbReference>
<gene>
    <name evidence="3" type="ORF">KASA_0O07315G</name>
</gene>
<dbReference type="AlphaFoldDB" id="A0A1X7R4B2"/>
<dbReference type="SUPFAM" id="SSF51430">
    <property type="entry name" value="NAD(P)-linked oxidoreductase"/>
    <property type="match status" value="1"/>
</dbReference>
<dbReference type="CDD" id="cd19079">
    <property type="entry name" value="AKR_EcYajO-like"/>
    <property type="match status" value="1"/>
</dbReference>